<gene>
    <name evidence="1" type="ORF">SAMN05443639_11656</name>
</gene>
<proteinExistence type="predicted"/>
<dbReference type="EMBL" id="FOIJ01000016">
    <property type="protein sequence ID" value="SEU31548.1"/>
    <property type="molecule type" value="Genomic_DNA"/>
</dbReference>
<name>A0A1I0KY88_9BACT</name>
<keyword evidence="2" id="KW-1185">Reference proteome</keyword>
<accession>A0A1I0KY88</accession>
<dbReference type="Proteomes" id="UP000199181">
    <property type="component" value="Unassembled WGS sequence"/>
</dbReference>
<organism evidence="1 2">
    <name type="scientific">Stigmatella erecta</name>
    <dbReference type="NCBI Taxonomy" id="83460"/>
    <lineage>
        <taxon>Bacteria</taxon>
        <taxon>Pseudomonadati</taxon>
        <taxon>Myxococcota</taxon>
        <taxon>Myxococcia</taxon>
        <taxon>Myxococcales</taxon>
        <taxon>Cystobacterineae</taxon>
        <taxon>Archangiaceae</taxon>
        <taxon>Stigmatella</taxon>
    </lineage>
</organism>
<evidence type="ECO:0000313" key="1">
    <source>
        <dbReference type="EMBL" id="SEU31548.1"/>
    </source>
</evidence>
<reference evidence="2" key="1">
    <citation type="submission" date="2016-10" db="EMBL/GenBank/DDBJ databases">
        <authorList>
            <person name="Varghese N."/>
            <person name="Submissions S."/>
        </authorList>
    </citation>
    <scope>NUCLEOTIDE SEQUENCE [LARGE SCALE GENOMIC DNA]</scope>
    <source>
        <strain evidence="2">DSM 16858</strain>
    </source>
</reference>
<evidence type="ECO:0000313" key="2">
    <source>
        <dbReference type="Proteomes" id="UP000199181"/>
    </source>
</evidence>
<protein>
    <submittedName>
        <fullName evidence="1">Uncharacterized protein</fullName>
    </submittedName>
</protein>
<dbReference type="AlphaFoldDB" id="A0A1I0KY88"/>
<sequence length="296" mass="31982">MGRWCASASPSACAKKARVAWNCPGKRRPRARADWCAVAVTVGARVRATRTLQRIAPPASFARIPLPNRCACPTAGCKGAPWARTASGSMREPRYARECMGRNVSNRPVRKAASAKCASSPRFQEKCGWSALSDAVRDSPPVRRGRFATAGNANPLAIPRTLTPAVTVIVAESADPTVSMRASQTGSAWRLFTDTKPSFISPVALFHPAGALPSGSCVARREIPSSTGPGIDLPRAHLLQSSGCRRLFERLGHLRSRRKAGQFPGVRVQWHRDTLCDPREAIAGRVGRLKRRRASS</sequence>